<feature type="region of interest" description="Disordered" evidence="1">
    <location>
        <begin position="213"/>
        <end position="251"/>
    </location>
</feature>
<sequence>MNNFMHYGCLNCYVIEFKEAVAELTKANNEKKKTGKRMKTEDQEKCTSKRGYQSQKGENYIGKGDHLTNAGHVNGLNEAKKPARRMTIEEVEDDGDKNNEIEKHIERHRPKCNEETRLESTECTIANNNSQRAKVIWNEDEVNESDDNARTEVLVVEHELVASDRVITKSNSTHQLANGLVEMTNCEQKNENNDRSSSLVEITVQQLATSKTSFSQSNASSQMSSQLDVSSETKTQSHASTGFVDSNDCQKNVPKESPKELFEKLKAEGNALVKQVLVILSSTIQLVNSLSYFFMLL</sequence>
<gene>
    <name evidence="2" type="ORF">DPMN_034884</name>
</gene>
<reference evidence="2" key="1">
    <citation type="journal article" date="2019" name="bioRxiv">
        <title>The Genome of the Zebra Mussel, Dreissena polymorpha: A Resource for Invasive Species Research.</title>
        <authorList>
            <person name="McCartney M.A."/>
            <person name="Auch B."/>
            <person name="Kono T."/>
            <person name="Mallez S."/>
            <person name="Zhang Y."/>
            <person name="Obille A."/>
            <person name="Becker A."/>
            <person name="Abrahante J.E."/>
            <person name="Garbe J."/>
            <person name="Badalamenti J.P."/>
            <person name="Herman A."/>
            <person name="Mangelson H."/>
            <person name="Liachko I."/>
            <person name="Sullivan S."/>
            <person name="Sone E.D."/>
            <person name="Koren S."/>
            <person name="Silverstein K.A.T."/>
            <person name="Beckman K.B."/>
            <person name="Gohl D.M."/>
        </authorList>
    </citation>
    <scope>NUCLEOTIDE SEQUENCE</scope>
    <source>
        <strain evidence="2">Duluth1</strain>
        <tissue evidence="2">Whole animal</tissue>
    </source>
</reference>
<feature type="compositionally biased region" description="Basic and acidic residues" evidence="1">
    <location>
        <begin position="96"/>
        <end position="108"/>
    </location>
</feature>
<proteinExistence type="predicted"/>
<feature type="compositionally biased region" description="Basic and acidic residues" evidence="1">
    <location>
        <begin position="29"/>
        <end position="47"/>
    </location>
</feature>
<feature type="region of interest" description="Disordered" evidence="1">
    <location>
        <begin position="29"/>
        <end position="108"/>
    </location>
</feature>
<dbReference type="Proteomes" id="UP000828390">
    <property type="component" value="Unassembled WGS sequence"/>
</dbReference>
<evidence type="ECO:0000256" key="1">
    <source>
        <dbReference type="SAM" id="MobiDB-lite"/>
    </source>
</evidence>
<evidence type="ECO:0000313" key="2">
    <source>
        <dbReference type="EMBL" id="KAH3871673.1"/>
    </source>
</evidence>
<reference evidence="2" key="2">
    <citation type="submission" date="2020-11" db="EMBL/GenBank/DDBJ databases">
        <authorList>
            <person name="McCartney M.A."/>
            <person name="Auch B."/>
            <person name="Kono T."/>
            <person name="Mallez S."/>
            <person name="Becker A."/>
            <person name="Gohl D.M."/>
            <person name="Silverstein K.A.T."/>
            <person name="Koren S."/>
            <person name="Bechman K.B."/>
            <person name="Herman A."/>
            <person name="Abrahante J.E."/>
            <person name="Garbe J."/>
        </authorList>
    </citation>
    <scope>NUCLEOTIDE SEQUENCE</scope>
    <source>
        <strain evidence="2">Duluth1</strain>
        <tissue evidence="2">Whole animal</tissue>
    </source>
</reference>
<comment type="caution">
    <text evidence="2">The sequence shown here is derived from an EMBL/GenBank/DDBJ whole genome shotgun (WGS) entry which is preliminary data.</text>
</comment>
<organism evidence="2 3">
    <name type="scientific">Dreissena polymorpha</name>
    <name type="common">Zebra mussel</name>
    <name type="synonym">Mytilus polymorpha</name>
    <dbReference type="NCBI Taxonomy" id="45954"/>
    <lineage>
        <taxon>Eukaryota</taxon>
        <taxon>Metazoa</taxon>
        <taxon>Spiralia</taxon>
        <taxon>Lophotrochozoa</taxon>
        <taxon>Mollusca</taxon>
        <taxon>Bivalvia</taxon>
        <taxon>Autobranchia</taxon>
        <taxon>Heteroconchia</taxon>
        <taxon>Euheterodonta</taxon>
        <taxon>Imparidentia</taxon>
        <taxon>Neoheterodontei</taxon>
        <taxon>Myida</taxon>
        <taxon>Dreissenoidea</taxon>
        <taxon>Dreissenidae</taxon>
        <taxon>Dreissena</taxon>
    </lineage>
</organism>
<protein>
    <submittedName>
        <fullName evidence="2">Uncharacterized protein</fullName>
    </submittedName>
</protein>
<dbReference type="EMBL" id="JAIWYP010000002">
    <property type="protein sequence ID" value="KAH3871673.1"/>
    <property type="molecule type" value="Genomic_DNA"/>
</dbReference>
<evidence type="ECO:0000313" key="3">
    <source>
        <dbReference type="Proteomes" id="UP000828390"/>
    </source>
</evidence>
<name>A0A9D4M7M3_DREPO</name>
<keyword evidence="3" id="KW-1185">Reference proteome</keyword>
<accession>A0A9D4M7M3</accession>
<feature type="compositionally biased region" description="Low complexity" evidence="1">
    <location>
        <begin position="213"/>
        <end position="230"/>
    </location>
</feature>
<dbReference type="AlphaFoldDB" id="A0A9D4M7M3"/>
<feature type="compositionally biased region" description="Polar residues" evidence="1">
    <location>
        <begin position="232"/>
        <end position="250"/>
    </location>
</feature>